<evidence type="ECO:0000313" key="6">
    <source>
        <dbReference type="Proteomes" id="UP000198531"/>
    </source>
</evidence>
<dbReference type="RefSeq" id="WP_245778472.1">
    <property type="nucleotide sequence ID" value="NZ_FOYT01000002.1"/>
</dbReference>
<evidence type="ECO:0000259" key="4">
    <source>
        <dbReference type="PROSITE" id="PS51462"/>
    </source>
</evidence>
<dbReference type="PROSITE" id="PS00893">
    <property type="entry name" value="NUDIX_BOX"/>
    <property type="match status" value="1"/>
</dbReference>
<dbReference type="EMBL" id="FOYT01000002">
    <property type="protein sequence ID" value="SFR53976.1"/>
    <property type="molecule type" value="Genomic_DNA"/>
</dbReference>
<dbReference type="PROSITE" id="PS51462">
    <property type="entry name" value="NUDIX"/>
    <property type="match status" value="1"/>
</dbReference>
<dbReference type="PRINTS" id="PR00502">
    <property type="entry name" value="NUDIXFAMILY"/>
</dbReference>
<sequence length="163" mass="18071">MSDDAARFETDSAGVVRRESERELDRESFESLAARIDAGMDWGVAALVERDGEVLLVHQRDRWVLPGGGVEDGESREEALVREVREETGLEATVGSLRSVTRQTFAHGGETTAFRFAVYDAAVRGTLTDDPGLADENVADVGWFRTLPADTLDRPFLRFLLDR</sequence>
<gene>
    <name evidence="5" type="ORF">SAMN04487947_2088</name>
</gene>
<name>A0A1I6HHN3_9EURY</name>
<proteinExistence type="predicted"/>
<dbReference type="Pfam" id="PF00293">
    <property type="entry name" value="NUDIX"/>
    <property type="match status" value="1"/>
</dbReference>
<protein>
    <submittedName>
        <fullName evidence="5">ADP-ribose pyrophosphatase YjhB, NUDIX family</fullName>
    </submittedName>
</protein>
<keyword evidence="2" id="KW-0378">Hydrolase</keyword>
<dbReference type="InterPro" id="IPR000086">
    <property type="entry name" value="NUDIX_hydrolase_dom"/>
</dbReference>
<accession>A0A1I6HHN3</accession>
<evidence type="ECO:0000256" key="1">
    <source>
        <dbReference type="ARBA" id="ARBA00001946"/>
    </source>
</evidence>
<evidence type="ECO:0000256" key="3">
    <source>
        <dbReference type="SAM" id="MobiDB-lite"/>
    </source>
</evidence>
<dbReference type="InterPro" id="IPR015797">
    <property type="entry name" value="NUDIX_hydrolase-like_dom_sf"/>
</dbReference>
<dbReference type="PANTHER" id="PTHR43046">
    <property type="entry name" value="GDP-MANNOSE MANNOSYL HYDROLASE"/>
    <property type="match status" value="1"/>
</dbReference>
<feature type="domain" description="Nudix hydrolase" evidence="4">
    <location>
        <begin position="39"/>
        <end position="163"/>
    </location>
</feature>
<dbReference type="SUPFAM" id="SSF55811">
    <property type="entry name" value="Nudix"/>
    <property type="match status" value="1"/>
</dbReference>
<reference evidence="6" key="1">
    <citation type="submission" date="2016-10" db="EMBL/GenBank/DDBJ databases">
        <authorList>
            <person name="Varghese N."/>
            <person name="Submissions S."/>
        </authorList>
    </citation>
    <scope>NUCLEOTIDE SEQUENCE [LARGE SCALE GENOMIC DNA]</scope>
    <source>
        <strain evidence="6">CGMCC 1.7736</strain>
    </source>
</reference>
<comment type="cofactor">
    <cofactor evidence="1">
        <name>Mg(2+)</name>
        <dbReference type="ChEBI" id="CHEBI:18420"/>
    </cofactor>
</comment>
<dbReference type="AlphaFoldDB" id="A0A1I6HHN3"/>
<evidence type="ECO:0000313" key="5">
    <source>
        <dbReference type="EMBL" id="SFR53976.1"/>
    </source>
</evidence>
<dbReference type="InterPro" id="IPR020476">
    <property type="entry name" value="Nudix_hydrolase"/>
</dbReference>
<feature type="region of interest" description="Disordered" evidence="3">
    <location>
        <begin position="1"/>
        <end position="20"/>
    </location>
</feature>
<dbReference type="Proteomes" id="UP000198531">
    <property type="component" value="Unassembled WGS sequence"/>
</dbReference>
<dbReference type="CDD" id="cd02883">
    <property type="entry name" value="NUDIX_Hydrolase"/>
    <property type="match status" value="1"/>
</dbReference>
<dbReference type="GO" id="GO:0016787">
    <property type="term" value="F:hydrolase activity"/>
    <property type="evidence" value="ECO:0007669"/>
    <property type="project" value="UniProtKB-KW"/>
</dbReference>
<dbReference type="PANTHER" id="PTHR43046:SF14">
    <property type="entry name" value="MUTT_NUDIX FAMILY PROTEIN"/>
    <property type="match status" value="1"/>
</dbReference>
<organism evidence="5 6">
    <name type="scientific">Halogeometricum rufum</name>
    <dbReference type="NCBI Taxonomy" id="553469"/>
    <lineage>
        <taxon>Archaea</taxon>
        <taxon>Methanobacteriati</taxon>
        <taxon>Methanobacteriota</taxon>
        <taxon>Stenosarchaea group</taxon>
        <taxon>Halobacteria</taxon>
        <taxon>Halobacteriales</taxon>
        <taxon>Haloferacaceae</taxon>
        <taxon>Halogeometricum</taxon>
    </lineage>
</organism>
<dbReference type="STRING" id="553469.SAMN04487947_2088"/>
<keyword evidence="6" id="KW-1185">Reference proteome</keyword>
<evidence type="ECO:0000256" key="2">
    <source>
        <dbReference type="ARBA" id="ARBA00022801"/>
    </source>
</evidence>
<dbReference type="InterPro" id="IPR020084">
    <property type="entry name" value="NUDIX_hydrolase_CS"/>
</dbReference>
<dbReference type="Gene3D" id="3.90.79.10">
    <property type="entry name" value="Nucleoside Triphosphate Pyrophosphohydrolase"/>
    <property type="match status" value="1"/>
</dbReference>